<feature type="domain" description="DUF418" evidence="3">
    <location>
        <begin position="247"/>
        <end position="407"/>
    </location>
</feature>
<keyword evidence="2" id="KW-0812">Transmembrane</keyword>
<evidence type="ECO:0000256" key="1">
    <source>
        <dbReference type="SAM" id="MobiDB-lite"/>
    </source>
</evidence>
<organism evidence="4 5">
    <name type="scientific">Kitasatospora albolonga</name>
    <dbReference type="NCBI Taxonomy" id="68173"/>
    <lineage>
        <taxon>Bacteria</taxon>
        <taxon>Bacillati</taxon>
        <taxon>Actinomycetota</taxon>
        <taxon>Actinomycetes</taxon>
        <taxon>Kitasatosporales</taxon>
        <taxon>Streptomycetaceae</taxon>
        <taxon>Kitasatospora</taxon>
    </lineage>
</organism>
<keyword evidence="2" id="KW-0472">Membrane</keyword>
<feature type="transmembrane region" description="Helical" evidence="2">
    <location>
        <begin position="340"/>
        <end position="360"/>
    </location>
</feature>
<evidence type="ECO:0000313" key="5">
    <source>
        <dbReference type="Proteomes" id="UP000192251"/>
    </source>
</evidence>
<feature type="transmembrane region" description="Helical" evidence="2">
    <location>
        <begin position="166"/>
        <end position="188"/>
    </location>
</feature>
<feature type="transmembrane region" description="Helical" evidence="2">
    <location>
        <begin position="268"/>
        <end position="291"/>
    </location>
</feature>
<feature type="transmembrane region" description="Helical" evidence="2">
    <location>
        <begin position="366"/>
        <end position="389"/>
    </location>
</feature>
<dbReference type="InterPro" id="IPR007349">
    <property type="entry name" value="DUF418"/>
</dbReference>
<gene>
    <name evidence="4" type="ORF">B7C62_10580</name>
</gene>
<dbReference type="KEGG" id="kab:B7C62_10580"/>
<evidence type="ECO:0000259" key="3">
    <source>
        <dbReference type="Pfam" id="PF04235"/>
    </source>
</evidence>
<sequence>MTETQPPRPNREANVSQSPDTIAPTAGPLRPHRIIEVDALRGFALCGIFLANVLVMAGLDGQRGGGPDATAADQVAHWLVMMLVQTKFYLLFSFLFGYSFTLQMASAERDGASFRPRMLRRLLGLFVIGVLHAVLLYPGDILTTYAVLGLVLLAVRAADPAGVWRAALWVYGAVATVYLLLAALLALVDPGDEDGALATRTAELTAAYRGGPGDVVRANMDAWGDLVAGLFMMGGMVVAAFLAGFVAGRRRLLTDAPARADRLRRICLWGFAVGLPGGALMAAGMVGPLGARWEVPLFLVGMITAPALSAAYASGLLLWFTTPRGARLAARLAPAGRMALTNYLAQSLVMALVFTGYGAALYGRAGAAAVVGGALVFYGCQLAASAWLMKRHRLGPVERLLRAVTLWGRPTPRAQGVSGGSGRGPGQDPPDTP</sequence>
<dbReference type="EMBL" id="CP020563">
    <property type="protein sequence ID" value="ARF72670.1"/>
    <property type="molecule type" value="Genomic_DNA"/>
</dbReference>
<dbReference type="PANTHER" id="PTHR30590">
    <property type="entry name" value="INNER MEMBRANE PROTEIN"/>
    <property type="match status" value="1"/>
</dbReference>
<protein>
    <recommendedName>
        <fullName evidence="3">DUF418 domain-containing protein</fullName>
    </recommendedName>
</protein>
<keyword evidence="5" id="KW-1185">Reference proteome</keyword>
<reference evidence="4 5" key="1">
    <citation type="submission" date="2017-04" db="EMBL/GenBank/DDBJ databases">
        <title>The complete genome sequence of Streptomyces albolongus YIM 101047, the producer of novel bafilomycins and novel odoriferous sesquiterpenoids.</title>
        <authorList>
            <person name="Yin M."/>
            <person name="Jiang Y."/>
        </authorList>
    </citation>
    <scope>NUCLEOTIDE SEQUENCE [LARGE SCALE GENOMIC DNA]</scope>
    <source>
        <strain evidence="4 5">YIM 101047</strain>
    </source>
</reference>
<feature type="transmembrane region" description="Helical" evidence="2">
    <location>
        <begin position="297"/>
        <end position="320"/>
    </location>
</feature>
<dbReference type="InterPro" id="IPR052529">
    <property type="entry name" value="Bact_Transport_Assoc"/>
</dbReference>
<evidence type="ECO:0000256" key="2">
    <source>
        <dbReference type="SAM" id="Phobius"/>
    </source>
</evidence>
<dbReference type="Pfam" id="PF04235">
    <property type="entry name" value="DUF418"/>
    <property type="match status" value="1"/>
</dbReference>
<evidence type="ECO:0000313" key="4">
    <source>
        <dbReference type="EMBL" id="ARF72670.1"/>
    </source>
</evidence>
<proteinExistence type="predicted"/>
<name>A0ABC8BR88_9ACTN</name>
<feature type="transmembrane region" description="Helical" evidence="2">
    <location>
        <begin position="118"/>
        <end position="135"/>
    </location>
</feature>
<feature type="transmembrane region" description="Helical" evidence="2">
    <location>
        <begin position="141"/>
        <end position="159"/>
    </location>
</feature>
<dbReference type="PANTHER" id="PTHR30590:SF2">
    <property type="entry name" value="INNER MEMBRANE PROTEIN"/>
    <property type="match status" value="1"/>
</dbReference>
<feature type="region of interest" description="Disordered" evidence="1">
    <location>
        <begin position="1"/>
        <end position="27"/>
    </location>
</feature>
<keyword evidence="2" id="KW-1133">Transmembrane helix</keyword>
<dbReference type="AlphaFoldDB" id="A0ABC8BR88"/>
<feature type="region of interest" description="Disordered" evidence="1">
    <location>
        <begin position="411"/>
        <end position="433"/>
    </location>
</feature>
<feature type="transmembrane region" description="Helical" evidence="2">
    <location>
        <begin position="226"/>
        <end position="247"/>
    </location>
</feature>
<accession>A0ABC8BR88</accession>
<dbReference type="Proteomes" id="UP000192251">
    <property type="component" value="Chromosome"/>
</dbReference>
<feature type="transmembrane region" description="Helical" evidence="2">
    <location>
        <begin position="39"/>
        <end position="59"/>
    </location>
</feature>